<dbReference type="EMBL" id="SRMO01000070">
    <property type="protein sequence ID" value="TGG91905.1"/>
    <property type="molecule type" value="Genomic_DNA"/>
</dbReference>
<evidence type="ECO:0000313" key="2">
    <source>
        <dbReference type="Proteomes" id="UP000317990"/>
    </source>
</evidence>
<dbReference type="Proteomes" id="UP000317990">
    <property type="component" value="Unassembled WGS sequence"/>
</dbReference>
<organism evidence="1 2">
    <name type="scientific">Aphanocapsa feldmannii 277cV</name>
    <dbReference type="NCBI Taxonomy" id="2507553"/>
    <lineage>
        <taxon>Bacteria</taxon>
        <taxon>Bacillati</taxon>
        <taxon>Cyanobacteriota</taxon>
        <taxon>Cyanophyceae</taxon>
        <taxon>Oscillatoriophycideae</taxon>
        <taxon>Chroococcales</taxon>
        <taxon>Microcystaceae</taxon>
        <taxon>Aphanocapsa</taxon>
    </lineage>
</organism>
<protein>
    <submittedName>
        <fullName evidence="1">Uncharacterized protein</fullName>
    </submittedName>
</protein>
<name>A0A524RMN4_9CHRO</name>
<sequence length="79" mass="8646">MSRSSVGDWRHCAWGIDLGAMVAVLNPGAIVRDLIVNDCQQEVQEICGSILTIIPDPNATMFAKMYPPTKSIEIQVAMK</sequence>
<proteinExistence type="predicted"/>
<dbReference type="AlphaFoldDB" id="A0A524RMN4"/>
<accession>A0A524RMN4</accession>
<evidence type="ECO:0000313" key="1">
    <source>
        <dbReference type="EMBL" id="TGG91905.1"/>
    </source>
</evidence>
<gene>
    <name evidence="1" type="ORF">ERJ67_07020</name>
</gene>
<reference evidence="1 2" key="1">
    <citation type="journal article" date="2019" name="mSystems">
        <title>Life at home and on the roam: Genomic adaptions reflect the dual lifestyle of an intracellular, facultative symbiont.</title>
        <authorList>
            <person name="Burgsdorf I."/>
        </authorList>
    </citation>
    <scope>NUCLEOTIDE SEQUENCE [LARGE SCALE GENOMIC DNA]</scope>
    <source>
        <strain evidence="1">277cV</strain>
    </source>
</reference>
<comment type="caution">
    <text evidence="1">The sequence shown here is derived from an EMBL/GenBank/DDBJ whole genome shotgun (WGS) entry which is preliminary data.</text>
</comment>